<keyword evidence="1" id="KW-0472">Membrane</keyword>
<name>A0A7J8HS06_ROUAE</name>
<accession>A0A7J8HS06</accession>
<dbReference type="AlphaFoldDB" id="A0A7J8HS06"/>
<proteinExistence type="predicted"/>
<organism evidence="2 3">
    <name type="scientific">Rousettus aegyptiacus</name>
    <name type="common">Egyptian fruit bat</name>
    <name type="synonym">Pteropus aegyptiacus</name>
    <dbReference type="NCBI Taxonomy" id="9407"/>
    <lineage>
        <taxon>Eukaryota</taxon>
        <taxon>Metazoa</taxon>
        <taxon>Chordata</taxon>
        <taxon>Craniata</taxon>
        <taxon>Vertebrata</taxon>
        <taxon>Euteleostomi</taxon>
        <taxon>Mammalia</taxon>
        <taxon>Eutheria</taxon>
        <taxon>Laurasiatheria</taxon>
        <taxon>Chiroptera</taxon>
        <taxon>Yinpterochiroptera</taxon>
        <taxon>Pteropodoidea</taxon>
        <taxon>Pteropodidae</taxon>
        <taxon>Rousettinae</taxon>
        <taxon>Rousettus</taxon>
    </lineage>
</organism>
<reference evidence="2 3" key="1">
    <citation type="journal article" date="2020" name="Nature">
        <title>Six reference-quality genomes reveal evolution of bat adaptations.</title>
        <authorList>
            <person name="Jebb D."/>
            <person name="Huang Z."/>
            <person name="Pippel M."/>
            <person name="Hughes G.M."/>
            <person name="Lavrichenko K."/>
            <person name="Devanna P."/>
            <person name="Winkler S."/>
            <person name="Jermiin L.S."/>
            <person name="Skirmuntt E.C."/>
            <person name="Katzourakis A."/>
            <person name="Burkitt-Gray L."/>
            <person name="Ray D.A."/>
            <person name="Sullivan K.A.M."/>
            <person name="Roscito J.G."/>
            <person name="Kirilenko B.M."/>
            <person name="Davalos L.M."/>
            <person name="Corthals A.P."/>
            <person name="Power M.L."/>
            <person name="Jones G."/>
            <person name="Ransome R.D."/>
            <person name="Dechmann D.K.N."/>
            <person name="Locatelli A.G."/>
            <person name="Puechmaille S.J."/>
            <person name="Fedrigo O."/>
            <person name="Jarvis E.D."/>
            <person name="Hiller M."/>
            <person name="Vernes S.C."/>
            <person name="Myers E.W."/>
            <person name="Teeling E.C."/>
        </authorList>
    </citation>
    <scope>NUCLEOTIDE SEQUENCE [LARGE SCALE GENOMIC DNA]</scope>
    <source>
        <strain evidence="2">MRouAeg1</strain>
        <tissue evidence="2">Muscle</tissue>
    </source>
</reference>
<keyword evidence="3" id="KW-1185">Reference proteome</keyword>
<feature type="transmembrane region" description="Helical" evidence="1">
    <location>
        <begin position="12"/>
        <end position="31"/>
    </location>
</feature>
<evidence type="ECO:0000256" key="1">
    <source>
        <dbReference type="SAM" id="Phobius"/>
    </source>
</evidence>
<keyword evidence="1" id="KW-0812">Transmembrane</keyword>
<sequence length="144" mass="16019">MSGDKTPFCPFILFPSLLCGSLMIARVLGIYANNEFSRATFPFFLLFFPLEWLTLKRIIYQIIFIQLWRKKKEEKGGEKPFCGFNCFAASGGDSAQLIKAHTADALRSWLSAASLERLGSADGLDSASANLMASVLRKLIQVMN</sequence>
<feature type="transmembrane region" description="Helical" evidence="1">
    <location>
        <begin position="43"/>
        <end position="65"/>
    </location>
</feature>
<keyword evidence="1" id="KW-1133">Transmembrane helix</keyword>
<gene>
    <name evidence="2" type="ORF">HJG63_010958</name>
</gene>
<dbReference type="Proteomes" id="UP000593571">
    <property type="component" value="Unassembled WGS sequence"/>
</dbReference>
<comment type="caution">
    <text evidence="2">The sequence shown here is derived from an EMBL/GenBank/DDBJ whole genome shotgun (WGS) entry which is preliminary data.</text>
</comment>
<protein>
    <submittedName>
        <fullName evidence="2">Uncharacterized protein</fullName>
    </submittedName>
</protein>
<dbReference type="EMBL" id="JACASE010000004">
    <property type="protein sequence ID" value="KAF6474820.1"/>
    <property type="molecule type" value="Genomic_DNA"/>
</dbReference>
<evidence type="ECO:0000313" key="3">
    <source>
        <dbReference type="Proteomes" id="UP000593571"/>
    </source>
</evidence>
<evidence type="ECO:0000313" key="2">
    <source>
        <dbReference type="EMBL" id="KAF6474820.1"/>
    </source>
</evidence>